<keyword evidence="1" id="KW-0812">Transmembrane</keyword>
<feature type="transmembrane region" description="Helical" evidence="1">
    <location>
        <begin position="23"/>
        <end position="41"/>
    </location>
</feature>
<proteinExistence type="predicted"/>
<gene>
    <name evidence="2" type="ORF">GCM10017771_80990</name>
</gene>
<keyword evidence="3" id="KW-1185">Reference proteome</keyword>
<sequence length="59" mass="5734">MAALLVSSDGASGSAFAFAPAPTQLAGVALVGLAAGVPAGLRPARRAARMDVLRAIATE</sequence>
<evidence type="ECO:0000313" key="3">
    <source>
        <dbReference type="Proteomes" id="UP000603227"/>
    </source>
</evidence>
<reference evidence="2" key="1">
    <citation type="journal article" date="2014" name="Int. J. Syst. Evol. Microbiol.">
        <title>Complete genome sequence of Corynebacterium casei LMG S-19264T (=DSM 44701T), isolated from a smear-ripened cheese.</title>
        <authorList>
            <consortium name="US DOE Joint Genome Institute (JGI-PGF)"/>
            <person name="Walter F."/>
            <person name="Albersmeier A."/>
            <person name="Kalinowski J."/>
            <person name="Ruckert C."/>
        </authorList>
    </citation>
    <scope>NUCLEOTIDE SEQUENCE</scope>
    <source>
        <strain evidence="2">CGMCC 4.7403</strain>
    </source>
</reference>
<evidence type="ECO:0000256" key="1">
    <source>
        <dbReference type="SAM" id="Phobius"/>
    </source>
</evidence>
<evidence type="ECO:0000313" key="2">
    <source>
        <dbReference type="EMBL" id="GHE58067.1"/>
    </source>
</evidence>
<dbReference type="EMBL" id="BNAT01000046">
    <property type="protein sequence ID" value="GHE58067.1"/>
    <property type="molecule type" value="Genomic_DNA"/>
</dbReference>
<keyword evidence="1" id="KW-1133">Transmembrane helix</keyword>
<organism evidence="2 3">
    <name type="scientific">Streptomyces capitiformicae</name>
    <dbReference type="NCBI Taxonomy" id="2014920"/>
    <lineage>
        <taxon>Bacteria</taxon>
        <taxon>Bacillati</taxon>
        <taxon>Actinomycetota</taxon>
        <taxon>Actinomycetes</taxon>
        <taxon>Kitasatosporales</taxon>
        <taxon>Streptomycetaceae</taxon>
        <taxon>Streptomyces</taxon>
    </lineage>
</organism>
<comment type="caution">
    <text evidence="2">The sequence shown here is derived from an EMBL/GenBank/DDBJ whole genome shotgun (WGS) entry which is preliminary data.</text>
</comment>
<dbReference type="RefSeq" id="WP_229914355.1">
    <property type="nucleotide sequence ID" value="NZ_BNAT01000046.1"/>
</dbReference>
<reference evidence="2" key="2">
    <citation type="submission" date="2020-09" db="EMBL/GenBank/DDBJ databases">
        <authorList>
            <person name="Sun Q."/>
            <person name="Zhou Y."/>
        </authorList>
    </citation>
    <scope>NUCLEOTIDE SEQUENCE</scope>
    <source>
        <strain evidence="2">CGMCC 4.7403</strain>
    </source>
</reference>
<name>A0A918ZKS0_9ACTN</name>
<keyword evidence="1" id="KW-0472">Membrane</keyword>
<dbReference type="AlphaFoldDB" id="A0A918ZKS0"/>
<dbReference type="Proteomes" id="UP000603227">
    <property type="component" value="Unassembled WGS sequence"/>
</dbReference>
<accession>A0A918ZKS0</accession>
<protein>
    <submittedName>
        <fullName evidence="2">Uncharacterized protein</fullName>
    </submittedName>
</protein>